<name>A0A915LEY5_MELJA</name>
<dbReference type="SMART" id="SM00703">
    <property type="entry name" value="NRF"/>
    <property type="match status" value="1"/>
</dbReference>
<dbReference type="PANTHER" id="PTHR11161:SF65">
    <property type="entry name" value="NOSE RESISTANT TO FLUOXETINE PROTEIN 6"/>
    <property type="match status" value="1"/>
</dbReference>
<dbReference type="WBParaSite" id="scaffold11273_cov287.g15429">
    <property type="protein sequence ID" value="scaffold11273_cov287.g15429"/>
    <property type="gene ID" value="scaffold11273_cov287.g15429"/>
</dbReference>
<evidence type="ECO:0000256" key="1">
    <source>
        <dbReference type="SAM" id="SignalP"/>
    </source>
</evidence>
<accession>A0A915LEY5</accession>
<protein>
    <submittedName>
        <fullName evidence="4">Nose resistant-to-fluoxetine protein N-terminal domain-containing protein</fullName>
    </submittedName>
</protein>
<sequence>MKFALLITLTIYSTNAMVNVVPSVNPHVFVREINELRRHNTYSPPQGFLNNQSSDQITDRKISRKFKNLSITAKASQSDFHKFGAGAIETRNSPPNFNGAVDDYTMKDQKANEIHGLLTDQQTNRENYNKEKLKSSHFENKTNTIEKNGDYKSLANEKKTIFNPNKIDPLNIHILNGHEHKTMDKRDNRNYISIEKRANSAPVIENKETELLQNSDLEMNEFNAKEVNDFLHVMNRFISIGGHSMKDLMDVHGSTMNSQQRINFIYAVETSNTEKMFNIVKDILNIFEMNGIEDVKGVYSQLTSWAFGTFACNLPYSIKENNGDIVPFPAFGAEKELKMLLEMILYYNKENYGKIKQSATEVIKYISKLFSEEEFCDGGFSGVFNTPNLKTTRINSSPAAIEFNEYLGDFPYDFEMKVKSPGIQTFDPHEITNYIINVLRYSEITTNTPKEMLQEASKFFSEKEQRNEFISFLEYIKSKRLALISKDLEQISDLLKLIYERYFTNAEEKSKIRWSALNTATYILEMFKKGKDVFDGGCKETFFEDDKIEKKINRVSFNPKSTDYDPFQLTREELLQLNEDYDPGYEKDVGKFVGDFFSDSSSQLIIDLDLFKQLWNELNEMRQAAIDGDVDYIRDVIKFLEPITKYDISAPCLSDLTHFLMTIYNYAVTANSASKCNNCSCTEEYREEFRKFQWIFDVVDAMGKVPAAVVSGNNLWTGSWATCRKISASKNKQGQLWQGQYCMARFQPYNRHSPLKAFSGQPTDPTAVCRGNATKSTHFDDWSDYEKTCFDMMPLLNLGLCTPDSCTDYDVRKIVQFVYESAELALNTKLVCNVKFKY</sequence>
<evidence type="ECO:0000313" key="4">
    <source>
        <dbReference type="WBParaSite" id="scaffold11273_cov287.g15429"/>
    </source>
</evidence>
<feature type="domain" description="Nose resistant-to-fluoxetine protein N-terminal" evidence="2">
    <location>
        <begin position="676"/>
        <end position="838"/>
    </location>
</feature>
<proteinExistence type="predicted"/>
<dbReference type="InterPro" id="IPR006621">
    <property type="entry name" value="Nose-resist-to-fluoxetine_N"/>
</dbReference>
<feature type="chain" id="PRO_5037184017" evidence="1">
    <location>
        <begin position="17"/>
        <end position="838"/>
    </location>
</feature>
<dbReference type="AlphaFoldDB" id="A0A915LEY5"/>
<evidence type="ECO:0000259" key="2">
    <source>
        <dbReference type="SMART" id="SM00703"/>
    </source>
</evidence>
<dbReference type="PANTHER" id="PTHR11161">
    <property type="entry name" value="O-ACYLTRANSFERASE"/>
    <property type="match status" value="1"/>
</dbReference>
<reference evidence="4" key="1">
    <citation type="submission" date="2022-11" db="UniProtKB">
        <authorList>
            <consortium name="WormBaseParasite"/>
        </authorList>
    </citation>
    <scope>IDENTIFICATION</scope>
</reference>
<organism evidence="3 4">
    <name type="scientific">Meloidogyne javanica</name>
    <name type="common">Root-knot nematode worm</name>
    <dbReference type="NCBI Taxonomy" id="6303"/>
    <lineage>
        <taxon>Eukaryota</taxon>
        <taxon>Metazoa</taxon>
        <taxon>Ecdysozoa</taxon>
        <taxon>Nematoda</taxon>
        <taxon>Chromadorea</taxon>
        <taxon>Rhabditida</taxon>
        <taxon>Tylenchina</taxon>
        <taxon>Tylenchomorpha</taxon>
        <taxon>Tylenchoidea</taxon>
        <taxon>Meloidogynidae</taxon>
        <taxon>Meloidogyninae</taxon>
        <taxon>Meloidogyne</taxon>
        <taxon>Meloidogyne incognita group</taxon>
    </lineage>
</organism>
<evidence type="ECO:0000313" key="3">
    <source>
        <dbReference type="Proteomes" id="UP000887561"/>
    </source>
</evidence>
<dbReference type="Pfam" id="PF20146">
    <property type="entry name" value="NRF"/>
    <property type="match status" value="1"/>
</dbReference>
<dbReference type="Proteomes" id="UP000887561">
    <property type="component" value="Unplaced"/>
</dbReference>
<dbReference type="InterPro" id="IPR052728">
    <property type="entry name" value="O2_lipid_transport_reg"/>
</dbReference>
<feature type="signal peptide" evidence="1">
    <location>
        <begin position="1"/>
        <end position="16"/>
    </location>
</feature>
<keyword evidence="1" id="KW-0732">Signal</keyword>
<keyword evidence="3" id="KW-1185">Reference proteome</keyword>